<keyword evidence="3" id="KW-1185">Reference proteome</keyword>
<protein>
    <submittedName>
        <fullName evidence="2">Set5 protein</fullName>
    </submittedName>
</protein>
<dbReference type="InterPro" id="IPR046341">
    <property type="entry name" value="SET_dom_sf"/>
</dbReference>
<dbReference type="Proteomes" id="UP000601435">
    <property type="component" value="Unassembled WGS sequence"/>
</dbReference>
<evidence type="ECO:0000259" key="1">
    <source>
        <dbReference type="PROSITE" id="PS50280"/>
    </source>
</evidence>
<reference evidence="2" key="1">
    <citation type="submission" date="2021-02" db="EMBL/GenBank/DDBJ databases">
        <authorList>
            <person name="Dougan E. K."/>
            <person name="Rhodes N."/>
            <person name="Thang M."/>
            <person name="Chan C."/>
        </authorList>
    </citation>
    <scope>NUCLEOTIDE SEQUENCE</scope>
</reference>
<dbReference type="InterPro" id="IPR053185">
    <property type="entry name" value="SET_domain_protein"/>
</dbReference>
<dbReference type="EMBL" id="CAJNJA010054418">
    <property type="protein sequence ID" value="CAE7853522.1"/>
    <property type="molecule type" value="Genomic_DNA"/>
</dbReference>
<gene>
    <name evidence="2" type="primary">set5</name>
    <name evidence="2" type="ORF">SNEC2469_LOCUS26597</name>
</gene>
<dbReference type="PANTHER" id="PTHR47332:SF4">
    <property type="entry name" value="SET DOMAIN-CONTAINING PROTEIN 5"/>
    <property type="match status" value="1"/>
</dbReference>
<dbReference type="PANTHER" id="PTHR47332">
    <property type="entry name" value="SET DOMAIN-CONTAINING PROTEIN 5"/>
    <property type="match status" value="1"/>
</dbReference>
<proteinExistence type="predicted"/>
<name>A0A813A3T9_9DINO</name>
<dbReference type="Gene3D" id="2.170.270.10">
    <property type="entry name" value="SET domain"/>
    <property type="match status" value="1"/>
</dbReference>
<dbReference type="PROSITE" id="PS50280">
    <property type="entry name" value="SET"/>
    <property type="match status" value="1"/>
</dbReference>
<dbReference type="SMART" id="SM00317">
    <property type="entry name" value="SET"/>
    <property type="match status" value="1"/>
</dbReference>
<dbReference type="AlphaFoldDB" id="A0A813A3T9"/>
<organism evidence="2 3">
    <name type="scientific">Symbiodinium necroappetens</name>
    <dbReference type="NCBI Taxonomy" id="1628268"/>
    <lineage>
        <taxon>Eukaryota</taxon>
        <taxon>Sar</taxon>
        <taxon>Alveolata</taxon>
        <taxon>Dinophyceae</taxon>
        <taxon>Suessiales</taxon>
        <taxon>Symbiodiniaceae</taxon>
        <taxon>Symbiodinium</taxon>
    </lineage>
</organism>
<feature type="non-terminal residue" evidence="2">
    <location>
        <position position="1"/>
    </location>
</feature>
<sequence>MECVRLPSEAGSVTPSTVRPEFLPSWRCPAVSSKGGSSDVLSFVPWALLGGCGRARLKRSRRGICGVLRARQAEIFQVPLDGDEVSDPRTFSSKIAVAELEGKGCGVVATRAISRGEVVLKESPLLGLPVSFESASDAEALLNATSLRQLDEDLNSALTSCSQASQDRFWELSDCHGEPKTAAGIALTNALQLGKGGGLLAMSARFNHSCKPNVQGGWDKSQGGGMAVWHALRDISAGEELCFSYVDPYETEAERQSTLQSLFKFQCRCPVCMLQGEAKMASNQNRQQLHDLKEALELSALVADDTAEMARELVPQMVELLDVELEGSPALKSK</sequence>
<dbReference type="OrthoDB" id="265717at2759"/>
<accession>A0A813A3T9</accession>
<evidence type="ECO:0000313" key="3">
    <source>
        <dbReference type="Proteomes" id="UP000601435"/>
    </source>
</evidence>
<dbReference type="SUPFAM" id="SSF82199">
    <property type="entry name" value="SET domain"/>
    <property type="match status" value="1"/>
</dbReference>
<dbReference type="Pfam" id="PF00856">
    <property type="entry name" value="SET"/>
    <property type="match status" value="1"/>
</dbReference>
<evidence type="ECO:0000313" key="2">
    <source>
        <dbReference type="EMBL" id="CAE7853522.1"/>
    </source>
</evidence>
<comment type="caution">
    <text evidence="2">The sequence shown here is derived from an EMBL/GenBank/DDBJ whole genome shotgun (WGS) entry which is preliminary data.</text>
</comment>
<dbReference type="InterPro" id="IPR001214">
    <property type="entry name" value="SET_dom"/>
</dbReference>
<feature type="domain" description="SET" evidence="1">
    <location>
        <begin position="93"/>
        <end position="246"/>
    </location>
</feature>
<dbReference type="CDD" id="cd20071">
    <property type="entry name" value="SET_SMYD"/>
    <property type="match status" value="1"/>
</dbReference>